<dbReference type="GO" id="GO:0046961">
    <property type="term" value="F:proton-transporting ATPase activity, rotational mechanism"/>
    <property type="evidence" value="ECO:0007669"/>
    <property type="project" value="InterPro"/>
</dbReference>
<keyword evidence="7 9" id="KW-0472">Membrane</keyword>
<comment type="similarity">
    <text evidence="2">Belongs to the V-ATPase 116 kDa subunit family.</text>
</comment>
<keyword evidence="5 9" id="KW-1133">Transmembrane helix</keyword>
<dbReference type="EMBL" id="FRCR01000009">
    <property type="protein sequence ID" value="SHM67652.1"/>
    <property type="molecule type" value="Genomic_DNA"/>
</dbReference>
<dbReference type="GO" id="GO:0016471">
    <property type="term" value="C:vacuolar proton-transporting V-type ATPase complex"/>
    <property type="evidence" value="ECO:0007669"/>
    <property type="project" value="TreeGrafter"/>
</dbReference>
<feature type="coiled-coil region" evidence="8">
    <location>
        <begin position="226"/>
        <end position="260"/>
    </location>
</feature>
<dbReference type="STRING" id="447595.SAMN05660826_01658"/>
<dbReference type="OrthoDB" id="9803814at2"/>
<dbReference type="Pfam" id="PF01496">
    <property type="entry name" value="V_ATPase_I"/>
    <property type="match status" value="2"/>
</dbReference>
<dbReference type="InterPro" id="IPR002490">
    <property type="entry name" value="V-ATPase_116kDa_su"/>
</dbReference>
<feature type="transmembrane region" description="Helical" evidence="9">
    <location>
        <begin position="397"/>
        <end position="419"/>
    </location>
</feature>
<dbReference type="Gene3D" id="3.30.70.2170">
    <property type="match status" value="1"/>
</dbReference>
<feature type="transmembrane region" description="Helical" evidence="9">
    <location>
        <begin position="546"/>
        <end position="565"/>
    </location>
</feature>
<dbReference type="PANTHER" id="PTHR11629">
    <property type="entry name" value="VACUOLAR PROTON ATPASES"/>
    <property type="match status" value="1"/>
</dbReference>
<keyword evidence="6" id="KW-0406">Ion transport</keyword>
<evidence type="ECO:0000313" key="10">
    <source>
        <dbReference type="EMBL" id="SHM67652.1"/>
    </source>
</evidence>
<evidence type="ECO:0000256" key="9">
    <source>
        <dbReference type="SAM" id="Phobius"/>
    </source>
</evidence>
<dbReference type="Proteomes" id="UP000184375">
    <property type="component" value="Unassembled WGS sequence"/>
</dbReference>
<organism evidence="10 11">
    <name type="scientific">Caldanaerovirga acetigignens</name>
    <dbReference type="NCBI Taxonomy" id="447595"/>
    <lineage>
        <taxon>Bacteria</taxon>
        <taxon>Bacillati</taxon>
        <taxon>Bacillota</taxon>
        <taxon>Clostridia</taxon>
        <taxon>Thermosediminibacterales</taxon>
        <taxon>Thermosediminibacteraceae</taxon>
        <taxon>Caldanaerovirga</taxon>
    </lineage>
</organism>
<sequence>MAIVKMKKMFLLGLKDDLDSLLDALQRLGTVEIADVKEQEGGNSKITAELSELETRLSRLKFAIEFLKPYAKEQNPLIYGRPKVSLKKLGEILSRKAEIFKVVDSIYGFEQRFSRLKTEEGRIVNQIELIKPWGALDIPVEDLGSTGKVDIKAITVPKKNFKEFMNKVKDSDMPLEVIPIGESREESLALAVYHSSIRTEVQELSKEFSVNTEEFSGFTGTPQEIVWKLQERFEAIEAERKSIKEEITKLSDNLLDLKAVYDYWLLEKQKKESLQKMADTEKIFVMKAYVPENAVESVKNAINSVTDTVHLDFEDPAEDDDIPVALSNPRLVQPFEIVTELYSLPDPREIDPNVYMAPFYFVFFGMMVSDAAYGLVLSLLSALALWKLKLAGMGKKLVELLFLCGISTFIWGIIFGSWFGDLIKVKPLWLNPLDNPMAVLYLSFAMGLIQIYTGIVLSAYKNIRKGKFADALMDQGLWLVFLTGLIMLAFPGTAGVAKYVALVGAIGLVLTQGRTQRSIIKKFTSGLLSLYNVTSYLSDVLSYSRLLALGLATGVIATVINTMAKMLGVNIIGYIAMVVIMAGGHLFNIAVNALGAYVHSSRLQYIEFFGKFYDGGGRPFDPLRMKTEYLDIEGH</sequence>
<dbReference type="GO" id="GO:0033179">
    <property type="term" value="C:proton-transporting V-type ATPase, V0 domain"/>
    <property type="evidence" value="ECO:0007669"/>
    <property type="project" value="InterPro"/>
</dbReference>
<keyword evidence="11" id="KW-1185">Reference proteome</keyword>
<evidence type="ECO:0000313" key="11">
    <source>
        <dbReference type="Proteomes" id="UP000184375"/>
    </source>
</evidence>
<proteinExistence type="inferred from homology"/>
<dbReference type="RefSeq" id="WP_073257402.1">
    <property type="nucleotide sequence ID" value="NZ_FRCR01000009.1"/>
</dbReference>
<feature type="transmembrane region" description="Helical" evidence="9">
    <location>
        <begin position="439"/>
        <end position="460"/>
    </location>
</feature>
<dbReference type="GO" id="GO:0007035">
    <property type="term" value="P:vacuolar acidification"/>
    <property type="evidence" value="ECO:0007669"/>
    <property type="project" value="TreeGrafter"/>
</dbReference>
<comment type="subcellular location">
    <subcellularLocation>
        <location evidence="1">Membrane</location>
        <topology evidence="1">Multi-pass membrane protein</topology>
    </subcellularLocation>
</comment>
<dbReference type="PANTHER" id="PTHR11629:SF63">
    <property type="entry name" value="V-TYPE PROTON ATPASE SUBUNIT A"/>
    <property type="match status" value="1"/>
</dbReference>
<dbReference type="AlphaFoldDB" id="A0A1M7KQ77"/>
<dbReference type="Gene3D" id="3.30.70.2750">
    <property type="match status" value="1"/>
</dbReference>
<evidence type="ECO:0000256" key="5">
    <source>
        <dbReference type="ARBA" id="ARBA00022989"/>
    </source>
</evidence>
<keyword evidence="4 9" id="KW-0812">Transmembrane</keyword>
<protein>
    <submittedName>
        <fullName evidence="10">V/A-type H+-transporting ATPase subunit I</fullName>
    </submittedName>
</protein>
<evidence type="ECO:0000256" key="3">
    <source>
        <dbReference type="ARBA" id="ARBA00022448"/>
    </source>
</evidence>
<feature type="transmembrane region" description="Helical" evidence="9">
    <location>
        <begin position="571"/>
        <end position="598"/>
    </location>
</feature>
<dbReference type="GO" id="GO:0051117">
    <property type="term" value="F:ATPase binding"/>
    <property type="evidence" value="ECO:0007669"/>
    <property type="project" value="TreeGrafter"/>
</dbReference>
<evidence type="ECO:0000256" key="2">
    <source>
        <dbReference type="ARBA" id="ARBA00009904"/>
    </source>
</evidence>
<feature type="transmembrane region" description="Helical" evidence="9">
    <location>
        <begin position="359"/>
        <end position="385"/>
    </location>
</feature>
<evidence type="ECO:0000256" key="7">
    <source>
        <dbReference type="ARBA" id="ARBA00023136"/>
    </source>
</evidence>
<keyword evidence="8" id="KW-0175">Coiled coil</keyword>
<evidence type="ECO:0000256" key="6">
    <source>
        <dbReference type="ARBA" id="ARBA00023065"/>
    </source>
</evidence>
<dbReference type="Gene3D" id="1.20.1460.20">
    <property type="match status" value="1"/>
</dbReference>
<evidence type="ECO:0000256" key="4">
    <source>
        <dbReference type="ARBA" id="ARBA00022692"/>
    </source>
</evidence>
<evidence type="ECO:0000256" key="1">
    <source>
        <dbReference type="ARBA" id="ARBA00004141"/>
    </source>
</evidence>
<keyword evidence="3" id="KW-0813">Transport</keyword>
<reference evidence="11" key="1">
    <citation type="submission" date="2016-11" db="EMBL/GenBank/DDBJ databases">
        <authorList>
            <person name="Varghese N."/>
            <person name="Submissions S."/>
        </authorList>
    </citation>
    <scope>NUCLEOTIDE SEQUENCE [LARGE SCALE GENOMIC DNA]</scope>
    <source>
        <strain evidence="11">DSM 18802</strain>
    </source>
</reference>
<evidence type="ECO:0000256" key="8">
    <source>
        <dbReference type="SAM" id="Coils"/>
    </source>
</evidence>
<accession>A0A1M7KQ77</accession>
<name>A0A1M7KQ77_9FIRM</name>
<gene>
    <name evidence="10" type="ORF">SAMN05660826_01658</name>
</gene>
<feature type="transmembrane region" description="Helical" evidence="9">
    <location>
        <begin position="472"/>
        <end position="490"/>
    </location>
</feature>